<keyword evidence="2" id="KW-1185">Reference proteome</keyword>
<feature type="non-terminal residue" evidence="1">
    <location>
        <position position="133"/>
    </location>
</feature>
<dbReference type="EMBL" id="CAJVPP010000119">
    <property type="protein sequence ID" value="CAG8444729.1"/>
    <property type="molecule type" value="Genomic_DNA"/>
</dbReference>
<name>A0A9N8VAX5_FUNMO</name>
<accession>A0A9N8VAX5</accession>
<gene>
    <name evidence="1" type="ORF">FMOSSE_LOCUS1086</name>
</gene>
<sequence length="133" mass="15528">HELSDFQDGKERIIVLKIRAFSKTKIEEQQRLKKNLENKKKKPIYTGYDDEEFNFTIKKKKVRKKVADNDDLSRMSVEEIARNLTNIKEEPYEDDKMPGEGLVISDISEFVKSLIIAPIIIKPVEIEPKPIQL</sequence>
<evidence type="ECO:0000313" key="2">
    <source>
        <dbReference type="Proteomes" id="UP000789375"/>
    </source>
</evidence>
<proteinExistence type="predicted"/>
<evidence type="ECO:0000313" key="1">
    <source>
        <dbReference type="EMBL" id="CAG8444729.1"/>
    </source>
</evidence>
<protein>
    <submittedName>
        <fullName evidence="1">14687_t:CDS:1</fullName>
    </submittedName>
</protein>
<dbReference type="AlphaFoldDB" id="A0A9N8VAX5"/>
<reference evidence="1" key="1">
    <citation type="submission" date="2021-06" db="EMBL/GenBank/DDBJ databases">
        <authorList>
            <person name="Kallberg Y."/>
            <person name="Tangrot J."/>
            <person name="Rosling A."/>
        </authorList>
    </citation>
    <scope>NUCLEOTIDE SEQUENCE</scope>
    <source>
        <strain evidence="1">87-6 pot B 2015</strain>
    </source>
</reference>
<dbReference type="Proteomes" id="UP000789375">
    <property type="component" value="Unassembled WGS sequence"/>
</dbReference>
<organism evidence="1 2">
    <name type="scientific">Funneliformis mosseae</name>
    <name type="common">Endomycorrhizal fungus</name>
    <name type="synonym">Glomus mosseae</name>
    <dbReference type="NCBI Taxonomy" id="27381"/>
    <lineage>
        <taxon>Eukaryota</taxon>
        <taxon>Fungi</taxon>
        <taxon>Fungi incertae sedis</taxon>
        <taxon>Mucoromycota</taxon>
        <taxon>Glomeromycotina</taxon>
        <taxon>Glomeromycetes</taxon>
        <taxon>Glomerales</taxon>
        <taxon>Glomeraceae</taxon>
        <taxon>Funneliformis</taxon>
    </lineage>
</organism>
<comment type="caution">
    <text evidence="1">The sequence shown here is derived from an EMBL/GenBank/DDBJ whole genome shotgun (WGS) entry which is preliminary data.</text>
</comment>